<accession>A0A813UTX4</accession>
<comment type="caution">
    <text evidence="1">The sequence shown here is derived from an EMBL/GenBank/DDBJ whole genome shotgun (WGS) entry which is preliminary data.</text>
</comment>
<dbReference type="AlphaFoldDB" id="A0A813UTX4"/>
<reference evidence="1" key="1">
    <citation type="submission" date="2021-02" db="EMBL/GenBank/DDBJ databases">
        <authorList>
            <person name="Nowell W R."/>
        </authorList>
    </citation>
    <scope>NUCLEOTIDE SEQUENCE</scope>
    <source>
        <strain evidence="1">Ploen Becks lab</strain>
    </source>
</reference>
<keyword evidence="2" id="KW-1185">Reference proteome</keyword>
<evidence type="ECO:0000313" key="2">
    <source>
        <dbReference type="Proteomes" id="UP000663879"/>
    </source>
</evidence>
<organism evidence="1 2">
    <name type="scientific">Brachionus calyciflorus</name>
    <dbReference type="NCBI Taxonomy" id="104777"/>
    <lineage>
        <taxon>Eukaryota</taxon>
        <taxon>Metazoa</taxon>
        <taxon>Spiralia</taxon>
        <taxon>Gnathifera</taxon>
        <taxon>Rotifera</taxon>
        <taxon>Eurotatoria</taxon>
        <taxon>Monogononta</taxon>
        <taxon>Pseudotrocha</taxon>
        <taxon>Ploima</taxon>
        <taxon>Brachionidae</taxon>
        <taxon>Brachionus</taxon>
    </lineage>
</organism>
<sequence length="112" mass="12979">MARQVTGNFVREVILRGLPNLYNIGDIFVRRINQFIDDFNAENERQLSAIGECRIPRTMETRTHAFVSMADLADNVWLMNALDEARFEEHTLEAREYSRAEATIEIEDEVTS</sequence>
<name>A0A813UTX4_9BILA</name>
<gene>
    <name evidence="1" type="ORF">OXX778_LOCUS8105</name>
</gene>
<dbReference type="Proteomes" id="UP000663879">
    <property type="component" value="Unassembled WGS sequence"/>
</dbReference>
<protein>
    <submittedName>
        <fullName evidence="1">Uncharacterized protein</fullName>
    </submittedName>
</protein>
<proteinExistence type="predicted"/>
<dbReference type="EMBL" id="CAJNOC010001088">
    <property type="protein sequence ID" value="CAF0833832.1"/>
    <property type="molecule type" value="Genomic_DNA"/>
</dbReference>
<evidence type="ECO:0000313" key="1">
    <source>
        <dbReference type="EMBL" id="CAF0833832.1"/>
    </source>
</evidence>